<dbReference type="EMBL" id="LVEA01000026">
    <property type="protein sequence ID" value="KYL04883.1"/>
    <property type="molecule type" value="Genomic_DNA"/>
</dbReference>
<reference evidence="1 2" key="1">
    <citation type="submission" date="2016-03" db="EMBL/GenBank/DDBJ databases">
        <title>Comparative genomics of human isolates of Fusobacterium necrophorum.</title>
        <authorList>
            <person name="Jensen A."/>
            <person name="Bank S."/>
            <person name="Andersen P.S."/>
            <person name="Kristensen L.H."/>
            <person name="Prag J."/>
        </authorList>
    </citation>
    <scope>NUCLEOTIDE SEQUENCE [LARGE SCALE GENOMIC DNA]</scope>
    <source>
        <strain evidence="1 2">LS_1264</strain>
    </source>
</reference>
<proteinExistence type="predicted"/>
<accession>A0A162J1Q4</accession>
<sequence>MWKCKECGSKYFEIRITDGLAYGTFTRDREVILIGKPQGFEVTEVYCEECLQHGYSIANIADWIEEE</sequence>
<evidence type="ECO:0000313" key="2">
    <source>
        <dbReference type="Proteomes" id="UP000075816"/>
    </source>
</evidence>
<organism evidence="1 2">
    <name type="scientific">Fusobacterium necrophorum subsp. funduliforme</name>
    <dbReference type="NCBI Taxonomy" id="143387"/>
    <lineage>
        <taxon>Bacteria</taxon>
        <taxon>Fusobacteriati</taxon>
        <taxon>Fusobacteriota</taxon>
        <taxon>Fusobacteriia</taxon>
        <taxon>Fusobacteriales</taxon>
        <taxon>Fusobacteriaceae</taxon>
        <taxon>Fusobacterium</taxon>
    </lineage>
</organism>
<protein>
    <submittedName>
        <fullName evidence="1">Uncharacterized protein</fullName>
    </submittedName>
</protein>
<gene>
    <name evidence="1" type="ORF">A2J07_09795</name>
</gene>
<name>A0A162J1Q4_9FUSO</name>
<dbReference type="RefSeq" id="WP_062681000.1">
    <property type="nucleotide sequence ID" value="NZ_LVEA01000026.1"/>
</dbReference>
<dbReference type="Proteomes" id="UP000075816">
    <property type="component" value="Unassembled WGS sequence"/>
</dbReference>
<comment type="caution">
    <text evidence="1">The sequence shown here is derived from an EMBL/GenBank/DDBJ whole genome shotgun (WGS) entry which is preliminary data.</text>
</comment>
<dbReference type="AlphaFoldDB" id="A0A162J1Q4"/>
<evidence type="ECO:0000313" key="1">
    <source>
        <dbReference type="EMBL" id="KYL04883.1"/>
    </source>
</evidence>